<name>A0A9P4JI50_9PLEO</name>
<sequence length="229" mass="25754">MGDKDPTTGKELNETLDQMGNISIQFSFRKDLSKTTASGGCFKNSFSYISEVPEKALKERHFLTEQDALKALASCQRSPSPVPHEDRVEEKLTREGFLELVRRQKRNIRVEHADTVADEVTVVREGERRKITLDEKRLEENDLTWTYSNPGASKGCKARFYNVEAEEGGLESNLHLIAYILPNTSCKSHNGAEDGGLGSHGGEMIFNGLRHLKLDVGNKQHELKLPSRR</sequence>
<comment type="caution">
    <text evidence="1">The sequence shown here is derived from an EMBL/GenBank/DDBJ whole genome shotgun (WGS) entry which is preliminary data.</text>
</comment>
<evidence type="ECO:0000313" key="1">
    <source>
        <dbReference type="EMBL" id="KAF2196933.1"/>
    </source>
</evidence>
<dbReference type="AlphaFoldDB" id="A0A9P4JI50"/>
<organism evidence="1 2">
    <name type="scientific">Delitschia confertaspora ATCC 74209</name>
    <dbReference type="NCBI Taxonomy" id="1513339"/>
    <lineage>
        <taxon>Eukaryota</taxon>
        <taxon>Fungi</taxon>
        <taxon>Dikarya</taxon>
        <taxon>Ascomycota</taxon>
        <taxon>Pezizomycotina</taxon>
        <taxon>Dothideomycetes</taxon>
        <taxon>Pleosporomycetidae</taxon>
        <taxon>Pleosporales</taxon>
        <taxon>Delitschiaceae</taxon>
        <taxon>Delitschia</taxon>
    </lineage>
</organism>
<proteinExistence type="predicted"/>
<dbReference type="EMBL" id="ML994302">
    <property type="protein sequence ID" value="KAF2196933.1"/>
    <property type="molecule type" value="Genomic_DNA"/>
</dbReference>
<evidence type="ECO:0000313" key="2">
    <source>
        <dbReference type="Proteomes" id="UP000799536"/>
    </source>
</evidence>
<dbReference type="Proteomes" id="UP000799536">
    <property type="component" value="Unassembled WGS sequence"/>
</dbReference>
<protein>
    <submittedName>
        <fullName evidence="1">Uncharacterized protein</fullName>
    </submittedName>
</protein>
<keyword evidence="2" id="KW-1185">Reference proteome</keyword>
<accession>A0A9P4JI50</accession>
<gene>
    <name evidence="1" type="ORF">GQ43DRAFT_466799</name>
</gene>
<reference evidence="1" key="1">
    <citation type="journal article" date="2020" name="Stud. Mycol.">
        <title>101 Dothideomycetes genomes: a test case for predicting lifestyles and emergence of pathogens.</title>
        <authorList>
            <person name="Haridas S."/>
            <person name="Albert R."/>
            <person name="Binder M."/>
            <person name="Bloem J."/>
            <person name="Labutti K."/>
            <person name="Salamov A."/>
            <person name="Andreopoulos B."/>
            <person name="Baker S."/>
            <person name="Barry K."/>
            <person name="Bills G."/>
            <person name="Bluhm B."/>
            <person name="Cannon C."/>
            <person name="Castanera R."/>
            <person name="Culley D."/>
            <person name="Daum C."/>
            <person name="Ezra D."/>
            <person name="Gonzalez J."/>
            <person name="Henrissat B."/>
            <person name="Kuo A."/>
            <person name="Liang C."/>
            <person name="Lipzen A."/>
            <person name="Lutzoni F."/>
            <person name="Magnuson J."/>
            <person name="Mondo S."/>
            <person name="Nolan M."/>
            <person name="Ohm R."/>
            <person name="Pangilinan J."/>
            <person name="Park H.-J."/>
            <person name="Ramirez L."/>
            <person name="Alfaro M."/>
            <person name="Sun H."/>
            <person name="Tritt A."/>
            <person name="Yoshinaga Y."/>
            <person name="Zwiers L.-H."/>
            <person name="Turgeon B."/>
            <person name="Goodwin S."/>
            <person name="Spatafora J."/>
            <person name="Crous P."/>
            <person name="Grigoriev I."/>
        </authorList>
    </citation>
    <scope>NUCLEOTIDE SEQUENCE</scope>
    <source>
        <strain evidence="1">ATCC 74209</strain>
    </source>
</reference>